<dbReference type="PANTHER" id="PTHR11079:SF162">
    <property type="entry name" value="RIBOFLAVIN BIOSYNTHESIS PROTEIN PYRD, CHLOROPLASTIC"/>
    <property type="match status" value="1"/>
</dbReference>
<dbReference type="PROSITE" id="PS51747">
    <property type="entry name" value="CYT_DCMP_DEAMINASES_2"/>
    <property type="match status" value="1"/>
</dbReference>
<feature type="domain" description="CMP/dCMP-type deaminase" evidence="3">
    <location>
        <begin position="1"/>
        <end position="109"/>
    </location>
</feature>
<dbReference type="PANTHER" id="PTHR11079">
    <property type="entry name" value="CYTOSINE DEAMINASE FAMILY MEMBER"/>
    <property type="match status" value="1"/>
</dbReference>
<evidence type="ECO:0000259" key="3">
    <source>
        <dbReference type="PROSITE" id="PS51747"/>
    </source>
</evidence>
<accession>U2FXV2</accession>
<dbReference type="OrthoDB" id="9800865at2"/>
<dbReference type="AlphaFoldDB" id="U2FXV2"/>
<dbReference type="PROSITE" id="PS00903">
    <property type="entry name" value="CYT_DCMP_DEAMINASES_1"/>
    <property type="match status" value="1"/>
</dbReference>
<protein>
    <submittedName>
        <fullName evidence="4">5-amino-6-uracil reductase protein</fullName>
        <ecNumber evidence="4">3.5.4.26</ecNumber>
    </submittedName>
</protein>
<keyword evidence="1" id="KW-0479">Metal-binding</keyword>
<reference evidence="4 5" key="2">
    <citation type="journal article" date="2013" name="PLoS ONE">
        <title>INDIGO - INtegrated Data Warehouse of MIcrobial GenOmes with Examples from the Red Sea Extremophiles.</title>
        <authorList>
            <person name="Alam I."/>
            <person name="Antunes A."/>
            <person name="Kamau A.A."/>
            <person name="Ba Alawi W."/>
            <person name="Kalkatawi M."/>
            <person name="Stingl U."/>
            <person name="Bajic V.B."/>
        </authorList>
    </citation>
    <scope>NUCLEOTIDE SEQUENCE [LARGE SCALE GENOMIC DNA]</scope>
    <source>
        <strain evidence="4 5">E1L3A</strain>
    </source>
</reference>
<dbReference type="Gene3D" id="3.40.140.10">
    <property type="entry name" value="Cytidine Deaminase, domain 2"/>
    <property type="match status" value="1"/>
</dbReference>
<dbReference type="InterPro" id="IPR016192">
    <property type="entry name" value="APOBEC/CMP_deaminase_Zn-bd"/>
</dbReference>
<dbReference type="EMBL" id="AFNV02000002">
    <property type="protein sequence ID" value="ERJ20654.1"/>
    <property type="molecule type" value="Genomic_DNA"/>
</dbReference>
<keyword evidence="2" id="KW-0862">Zinc</keyword>
<gene>
    <name evidence="4" type="ORF">SSPSH_000378</name>
</gene>
<dbReference type="InterPro" id="IPR002125">
    <property type="entry name" value="CMP_dCMP_dom"/>
</dbReference>
<dbReference type="eggNOG" id="COG0117">
    <property type="taxonomic scope" value="Bacteria"/>
</dbReference>
<comment type="caution">
    <text evidence="4">The sequence shown here is derived from an EMBL/GenBank/DDBJ whole genome shotgun (WGS) entry which is preliminary data.</text>
</comment>
<dbReference type="Proteomes" id="UP000006242">
    <property type="component" value="Unassembled WGS sequence"/>
</dbReference>
<name>U2FXV2_9GAMM</name>
<dbReference type="GO" id="GO:0008270">
    <property type="term" value="F:zinc ion binding"/>
    <property type="evidence" value="ECO:0007669"/>
    <property type="project" value="InterPro"/>
</dbReference>
<dbReference type="RefSeq" id="WP_021031296.1">
    <property type="nucleotide sequence ID" value="NZ_AFNV02000002.1"/>
</dbReference>
<evidence type="ECO:0000256" key="2">
    <source>
        <dbReference type="ARBA" id="ARBA00022833"/>
    </source>
</evidence>
<proteinExistence type="predicted"/>
<dbReference type="InterPro" id="IPR016193">
    <property type="entry name" value="Cytidine_deaminase-like"/>
</dbReference>
<evidence type="ECO:0000313" key="5">
    <source>
        <dbReference type="Proteomes" id="UP000006242"/>
    </source>
</evidence>
<dbReference type="SUPFAM" id="SSF53927">
    <property type="entry name" value="Cytidine deaminase-like"/>
    <property type="match status" value="1"/>
</dbReference>
<reference evidence="4 5" key="1">
    <citation type="journal article" date="2011" name="J. Bacteriol.">
        <title>Genome sequence of Salinisphaera shabanensis, a gammaproteobacterium from the harsh, variable environment of the brine-seawater interface of the Shaban Deep in the Red Sea.</title>
        <authorList>
            <person name="Antunes A."/>
            <person name="Alam I."/>
            <person name="Bajic V.B."/>
            <person name="Stingl U."/>
        </authorList>
    </citation>
    <scope>NUCLEOTIDE SEQUENCE [LARGE SCALE GENOMIC DNA]</scope>
    <source>
        <strain evidence="4 5">E1L3A</strain>
    </source>
</reference>
<keyword evidence="4" id="KW-0378">Hydrolase</keyword>
<organism evidence="4 5">
    <name type="scientific">Salinisphaera shabanensis E1L3A</name>
    <dbReference type="NCBI Taxonomy" id="1033802"/>
    <lineage>
        <taxon>Bacteria</taxon>
        <taxon>Pseudomonadati</taxon>
        <taxon>Pseudomonadota</taxon>
        <taxon>Gammaproteobacteria</taxon>
        <taxon>Salinisphaerales</taxon>
        <taxon>Salinisphaeraceae</taxon>
        <taxon>Salinisphaera</taxon>
    </lineage>
</organism>
<dbReference type="STRING" id="1033802.SSPSH_000378"/>
<dbReference type="CDD" id="cd01284">
    <property type="entry name" value="Riboflavin_deaminase-reductase"/>
    <property type="match status" value="1"/>
</dbReference>
<dbReference type="EC" id="3.5.4.26" evidence="4"/>
<dbReference type="Pfam" id="PF00383">
    <property type="entry name" value="dCMP_cyt_deam_1"/>
    <property type="match status" value="1"/>
</dbReference>
<keyword evidence="5" id="KW-1185">Reference proteome</keyword>
<evidence type="ECO:0000256" key="1">
    <source>
        <dbReference type="ARBA" id="ARBA00022723"/>
    </source>
</evidence>
<sequence>MREALAEGRKARTYCKPNPPVGCVIVVNDRLVGRGHTQPPGKKHAEAAALASSDDIDFAKATVFVTLEPCSFHGRTPSCAKALAELGVANVVIALVDPDPRNSGAGIALLRQAGVEVEVGLCDQEAFRDLSPYLKEASKALPLTAQIAGALGIYSSALGRSGAT</sequence>
<dbReference type="GO" id="GO:0008835">
    <property type="term" value="F:diaminohydroxyphosphoribosylaminopyrimidine deaminase activity"/>
    <property type="evidence" value="ECO:0007669"/>
    <property type="project" value="UniProtKB-EC"/>
</dbReference>
<evidence type="ECO:0000313" key="4">
    <source>
        <dbReference type="EMBL" id="ERJ20654.1"/>
    </source>
</evidence>